<dbReference type="AlphaFoldDB" id="A0A8J5J6C1"/>
<sequence>MLPSLSDRWGAKLQVLLPSNSEPASVSARRNDCRNSRRSTQFGFQPLERAARHDTQSKCSWILRVLALLSQLHQRNRCTNRTGTVRL</sequence>
<accession>A0A8J5J6C1</accession>
<evidence type="ECO:0000313" key="2">
    <source>
        <dbReference type="Proteomes" id="UP000709295"/>
    </source>
</evidence>
<name>A0A8J5J6C1_9STRA</name>
<gene>
    <name evidence="1" type="ORF">JG688_00007195</name>
</gene>
<dbReference type="EMBL" id="JAENGY010000338">
    <property type="protein sequence ID" value="KAG6965439.1"/>
    <property type="molecule type" value="Genomic_DNA"/>
</dbReference>
<dbReference type="Proteomes" id="UP000709295">
    <property type="component" value="Unassembled WGS sequence"/>
</dbReference>
<evidence type="ECO:0000313" key="1">
    <source>
        <dbReference type="EMBL" id="KAG6965439.1"/>
    </source>
</evidence>
<reference evidence="1" key="1">
    <citation type="submission" date="2021-01" db="EMBL/GenBank/DDBJ databases">
        <title>Phytophthora aleatoria, a newly-described species from Pinus radiata is distinct from Phytophthora cactorum isolates based on comparative genomics.</title>
        <authorList>
            <person name="Mcdougal R."/>
            <person name="Panda P."/>
            <person name="Williams N."/>
            <person name="Studholme D.J."/>
        </authorList>
    </citation>
    <scope>NUCLEOTIDE SEQUENCE</scope>
    <source>
        <strain evidence="1">NZFS 4037</strain>
    </source>
</reference>
<organism evidence="1 2">
    <name type="scientific">Phytophthora aleatoria</name>
    <dbReference type="NCBI Taxonomy" id="2496075"/>
    <lineage>
        <taxon>Eukaryota</taxon>
        <taxon>Sar</taxon>
        <taxon>Stramenopiles</taxon>
        <taxon>Oomycota</taxon>
        <taxon>Peronosporomycetes</taxon>
        <taxon>Peronosporales</taxon>
        <taxon>Peronosporaceae</taxon>
        <taxon>Phytophthora</taxon>
    </lineage>
</organism>
<keyword evidence="2" id="KW-1185">Reference proteome</keyword>
<protein>
    <submittedName>
        <fullName evidence="1">Uncharacterized protein</fullName>
    </submittedName>
</protein>
<proteinExistence type="predicted"/>
<comment type="caution">
    <text evidence="1">The sequence shown here is derived from an EMBL/GenBank/DDBJ whole genome shotgun (WGS) entry which is preliminary data.</text>
</comment>